<keyword evidence="1" id="KW-0732">Signal</keyword>
<proteinExistence type="predicted"/>
<evidence type="ECO:0000313" key="7">
    <source>
        <dbReference type="EMBL" id="ELK37881.1"/>
    </source>
</evidence>
<dbReference type="InterPro" id="IPR003599">
    <property type="entry name" value="Ig_sub"/>
</dbReference>
<evidence type="ECO:0000256" key="1">
    <source>
        <dbReference type="ARBA" id="ARBA00022729"/>
    </source>
</evidence>
<dbReference type="InterPro" id="IPR007110">
    <property type="entry name" value="Ig-like_dom"/>
</dbReference>
<dbReference type="SMART" id="SM00409">
    <property type="entry name" value="IG"/>
    <property type="match status" value="2"/>
</dbReference>
<evidence type="ECO:0000256" key="4">
    <source>
        <dbReference type="ARBA" id="ARBA00023319"/>
    </source>
</evidence>
<evidence type="ECO:0000256" key="5">
    <source>
        <dbReference type="SAM" id="Phobius"/>
    </source>
</evidence>
<dbReference type="PANTHER" id="PTHR44337:SF10">
    <property type="entry name" value="CARCINOEMBRYONIC ANTIGEN-RELATED CELL ADHESION MOLECULE 18"/>
    <property type="match status" value="1"/>
</dbReference>
<feature type="transmembrane region" description="Helical" evidence="5">
    <location>
        <begin position="397"/>
        <end position="421"/>
    </location>
</feature>
<dbReference type="InterPro" id="IPR036179">
    <property type="entry name" value="Ig-like_dom_sf"/>
</dbReference>
<keyword evidence="5" id="KW-1133">Transmembrane helix</keyword>
<keyword evidence="4" id="KW-0393">Immunoglobulin domain</keyword>
<sequence length="486" mass="54694">MLLMAGGGGADDLRICLVEAMMVIQGQGHDWRPRWLVALGHNRTDWTWPGLLGDKEEHSQLWTCCGPRDSEGVKSLRAVASLLACGICQASGQISIISSPWIEGFEAFLELKNVPEGVQEYSWHRGANDNADSMIVSYQPPSHAWQRGPMYSSRENVTVKGDLVIKDSQLNDTGSYTVRVNLSTETQTATGWLEIHKWEGDPGISANTTSVVEYRDPMAVFCHTNVTDATRIQWYVNVLNVSSNEQMTISPDRKTLTLHHLSRYDFTIRCGIENVLGLPQKSDYIFPKVFYGPDSVLLRTKPSKFSNVLPTEVGSAVQLDCTSTSSPGPTYRWIHNGSFLSSEASLSFPSLTWEQMGRYRCIVENPVTQLRFYRDIRIQRPRTIPEIRTGFYLSGPLVVFFIVMTVLGGVYLCGVLIYFLITRFSTRYLSLRVKGGALVGIWTQKPAPPGVGVAERRGKGQARKWVVRNPTGQTHRFWFFLNIYFY</sequence>
<keyword evidence="5" id="KW-0472">Membrane</keyword>
<dbReference type="eggNOG" id="ENOG502RU0U">
    <property type="taxonomic scope" value="Eukaryota"/>
</dbReference>
<keyword evidence="2" id="KW-1015">Disulfide bond</keyword>
<dbReference type="Gene3D" id="2.60.40.10">
    <property type="entry name" value="Immunoglobulins"/>
    <property type="match status" value="2"/>
</dbReference>
<dbReference type="Pfam" id="PF13927">
    <property type="entry name" value="Ig_3"/>
    <property type="match status" value="1"/>
</dbReference>
<dbReference type="InterPro" id="IPR003598">
    <property type="entry name" value="Ig_sub2"/>
</dbReference>
<feature type="domain" description="Ig-like" evidence="6">
    <location>
        <begin position="293"/>
        <end position="377"/>
    </location>
</feature>
<keyword evidence="3" id="KW-0325">Glycoprotein</keyword>
<evidence type="ECO:0000313" key="8">
    <source>
        <dbReference type="Proteomes" id="UP000010556"/>
    </source>
</evidence>
<dbReference type="SUPFAM" id="SSF48726">
    <property type="entry name" value="Immunoglobulin"/>
    <property type="match status" value="2"/>
</dbReference>
<dbReference type="AlphaFoldDB" id="L5MHM3"/>
<name>L5MHM3_MYODS</name>
<dbReference type="Proteomes" id="UP000010556">
    <property type="component" value="Unassembled WGS sequence"/>
</dbReference>
<evidence type="ECO:0000256" key="3">
    <source>
        <dbReference type="ARBA" id="ARBA00023180"/>
    </source>
</evidence>
<evidence type="ECO:0000259" key="6">
    <source>
        <dbReference type="PROSITE" id="PS50835"/>
    </source>
</evidence>
<gene>
    <name evidence="7" type="ORF">MDA_GLEAN10002282</name>
</gene>
<keyword evidence="8" id="KW-1185">Reference proteome</keyword>
<accession>L5MHM3</accession>
<keyword evidence="5" id="KW-0812">Transmembrane</keyword>
<dbReference type="InterPro" id="IPR013783">
    <property type="entry name" value="Ig-like_fold"/>
</dbReference>
<dbReference type="InterPro" id="IPR052598">
    <property type="entry name" value="IgSF_CEA-related"/>
</dbReference>
<evidence type="ECO:0000256" key="2">
    <source>
        <dbReference type="ARBA" id="ARBA00023157"/>
    </source>
</evidence>
<dbReference type="SMART" id="SM00408">
    <property type="entry name" value="IGc2"/>
    <property type="match status" value="1"/>
</dbReference>
<dbReference type="PANTHER" id="PTHR44337">
    <property type="entry name" value="CARCINOEMBRYONIC ANTIGEN-RELATED CELL ADHESION MOLECULE 8"/>
    <property type="match status" value="1"/>
</dbReference>
<protein>
    <submittedName>
        <fullName evidence="7">Carcinoembryonic antigen-related cell adhesion molecule 18</fullName>
    </submittedName>
</protein>
<reference evidence="8" key="1">
    <citation type="journal article" date="2013" name="Science">
        <title>Comparative analysis of bat genomes provides insight into the evolution of flight and immunity.</title>
        <authorList>
            <person name="Zhang G."/>
            <person name="Cowled C."/>
            <person name="Shi Z."/>
            <person name="Huang Z."/>
            <person name="Bishop-Lilly K.A."/>
            <person name="Fang X."/>
            <person name="Wynne J.W."/>
            <person name="Xiong Z."/>
            <person name="Baker M.L."/>
            <person name="Zhao W."/>
            <person name="Tachedjian M."/>
            <person name="Zhu Y."/>
            <person name="Zhou P."/>
            <person name="Jiang X."/>
            <person name="Ng J."/>
            <person name="Yang L."/>
            <person name="Wu L."/>
            <person name="Xiao J."/>
            <person name="Feng Y."/>
            <person name="Chen Y."/>
            <person name="Sun X."/>
            <person name="Zhang Y."/>
            <person name="Marsh G.A."/>
            <person name="Crameri G."/>
            <person name="Broder C.C."/>
            <person name="Frey K.G."/>
            <person name="Wang L.F."/>
            <person name="Wang J."/>
        </authorList>
    </citation>
    <scope>NUCLEOTIDE SEQUENCE [LARGE SCALE GENOMIC DNA]</scope>
</reference>
<dbReference type="EMBL" id="KB099986">
    <property type="protein sequence ID" value="ELK37881.1"/>
    <property type="molecule type" value="Genomic_DNA"/>
</dbReference>
<organism evidence="7 8">
    <name type="scientific">Myotis davidii</name>
    <name type="common">David's myotis</name>
    <dbReference type="NCBI Taxonomy" id="225400"/>
    <lineage>
        <taxon>Eukaryota</taxon>
        <taxon>Metazoa</taxon>
        <taxon>Chordata</taxon>
        <taxon>Craniata</taxon>
        <taxon>Vertebrata</taxon>
        <taxon>Euteleostomi</taxon>
        <taxon>Mammalia</taxon>
        <taxon>Eutheria</taxon>
        <taxon>Laurasiatheria</taxon>
        <taxon>Chiroptera</taxon>
        <taxon>Yangochiroptera</taxon>
        <taxon>Vespertilionidae</taxon>
        <taxon>Myotis</taxon>
    </lineage>
</organism>
<dbReference type="PROSITE" id="PS50835">
    <property type="entry name" value="IG_LIKE"/>
    <property type="match status" value="1"/>
</dbReference>